<dbReference type="RefSeq" id="WP_158051161.1">
    <property type="nucleotide sequence ID" value="NZ_WBKB01000001.1"/>
</dbReference>
<dbReference type="GO" id="GO:0000287">
    <property type="term" value="F:magnesium ion binding"/>
    <property type="evidence" value="ECO:0007669"/>
    <property type="project" value="InterPro"/>
</dbReference>
<dbReference type="Pfam" id="PF01933">
    <property type="entry name" value="CofD"/>
    <property type="match status" value="1"/>
</dbReference>
<keyword evidence="2" id="KW-0460">Magnesium</keyword>
<dbReference type="OrthoDB" id="7466225at2"/>
<evidence type="ECO:0000256" key="1">
    <source>
        <dbReference type="ARBA" id="ARBA00022679"/>
    </source>
</evidence>
<sequence>MTGPRVTGPSVTDRHVTGQRETGPRETGPRVVVLSGGVGGAKFTLGVREFLRQRWPDGEGETTAELSVICNVGDDFWLAGMRITPDLDSVMYHLAGEADTERGWGRKDESERVSAEMTAYGVGWPWFTLGDLDIGTHIARSTWLREGLTLSEVVTRLCARWQLSTKLIPATDAEVETRVRVGATEMHFEEWWVRLRGNPGADAFVQPGAAEAVPSPGALAAIAAADVILVAPSNPVVSIGTMIGLSGPASAVPGIPGLRDALRAAEAPIVGLSPVIAGKPLRGMADICLATLGIEADSAAIARAYGARSAGGLLDGWLIDEADAAVELPGIRLLQRPLLFTSLAETAAIAADAFEMALAVRG</sequence>
<protein>
    <submittedName>
        <fullName evidence="4">2-phospho-L-lactate transferase</fullName>
        <ecNumber evidence="4">2.7.8.28</ecNumber>
    </submittedName>
</protein>
<dbReference type="NCBIfam" id="TIGR01819">
    <property type="entry name" value="F420_cofD"/>
    <property type="match status" value="1"/>
</dbReference>
<feature type="compositionally biased region" description="Basic and acidic residues" evidence="3">
    <location>
        <begin position="12"/>
        <end position="28"/>
    </location>
</feature>
<dbReference type="Gene3D" id="1.10.8.240">
    <property type="entry name" value="CofD-like domain"/>
    <property type="match status" value="1"/>
</dbReference>
<dbReference type="EC" id="2.7.8.28" evidence="4"/>
<keyword evidence="1 4" id="KW-0808">Transferase</keyword>
<comment type="caution">
    <text evidence="4">The sequence shown here is derived from an EMBL/GenBank/DDBJ whole genome shotgun (WGS) entry which is preliminary data.</text>
</comment>
<evidence type="ECO:0000256" key="3">
    <source>
        <dbReference type="SAM" id="MobiDB-lite"/>
    </source>
</evidence>
<feature type="region of interest" description="Disordered" evidence="3">
    <location>
        <begin position="1"/>
        <end position="30"/>
    </location>
</feature>
<dbReference type="AlphaFoldDB" id="A0A7J5BFU8"/>
<evidence type="ECO:0000256" key="2">
    <source>
        <dbReference type="ARBA" id="ARBA00022842"/>
    </source>
</evidence>
<dbReference type="HAMAP" id="MF_01257">
    <property type="entry name" value="CofD"/>
    <property type="match status" value="1"/>
</dbReference>
<keyword evidence="5" id="KW-1185">Reference proteome</keyword>
<organism evidence="4 5">
    <name type="scientific">Gulosibacter chungangensis</name>
    <dbReference type="NCBI Taxonomy" id="979746"/>
    <lineage>
        <taxon>Bacteria</taxon>
        <taxon>Bacillati</taxon>
        <taxon>Actinomycetota</taxon>
        <taxon>Actinomycetes</taxon>
        <taxon>Micrococcales</taxon>
        <taxon>Microbacteriaceae</taxon>
        <taxon>Gulosibacter</taxon>
    </lineage>
</organism>
<proteinExistence type="inferred from homology"/>
<name>A0A7J5BFU8_9MICO</name>
<evidence type="ECO:0000313" key="4">
    <source>
        <dbReference type="EMBL" id="KAB1645151.1"/>
    </source>
</evidence>
<dbReference type="InterPro" id="IPR002882">
    <property type="entry name" value="CofD"/>
</dbReference>
<dbReference type="Gene3D" id="3.40.50.10680">
    <property type="entry name" value="CofD-like domains"/>
    <property type="match status" value="1"/>
</dbReference>
<dbReference type="PANTHER" id="PTHR43007:SF1">
    <property type="entry name" value="2-PHOSPHO-L-LACTATE TRANSFERASE"/>
    <property type="match status" value="1"/>
</dbReference>
<dbReference type="InterPro" id="IPR038136">
    <property type="entry name" value="CofD-like_dom_sf"/>
</dbReference>
<dbReference type="GO" id="GO:0043743">
    <property type="term" value="F:LPPG:FO 2-phospho-L-lactate transferase activity"/>
    <property type="evidence" value="ECO:0007669"/>
    <property type="project" value="UniProtKB-EC"/>
</dbReference>
<dbReference type="PANTHER" id="PTHR43007">
    <property type="entry name" value="2-PHOSPHO-L-LACTATE TRANSFERASE"/>
    <property type="match status" value="1"/>
</dbReference>
<dbReference type="EMBL" id="WBKB01000001">
    <property type="protein sequence ID" value="KAB1645151.1"/>
    <property type="molecule type" value="Genomic_DNA"/>
</dbReference>
<accession>A0A7J5BFU8</accession>
<evidence type="ECO:0000313" key="5">
    <source>
        <dbReference type="Proteomes" id="UP000433493"/>
    </source>
</evidence>
<reference evidence="4 5" key="1">
    <citation type="submission" date="2019-09" db="EMBL/GenBank/DDBJ databases">
        <title>Phylogeny of genus Pseudoclavibacter and closely related genus.</title>
        <authorList>
            <person name="Li Y."/>
        </authorList>
    </citation>
    <scope>NUCLEOTIDE SEQUENCE [LARGE SCALE GENOMIC DNA]</scope>
    <source>
        <strain evidence="4 5">KCTC 13959</strain>
    </source>
</reference>
<dbReference type="Proteomes" id="UP000433493">
    <property type="component" value="Unassembled WGS sequence"/>
</dbReference>
<dbReference type="SUPFAM" id="SSF142338">
    <property type="entry name" value="CofD-like"/>
    <property type="match status" value="1"/>
</dbReference>
<gene>
    <name evidence="4" type="primary">cofD</name>
    <name evidence="4" type="ORF">F8O05_02535</name>
</gene>
<dbReference type="InterPro" id="IPR010115">
    <property type="entry name" value="FbiA/CofD"/>
</dbReference>